<reference evidence="1 2" key="1">
    <citation type="journal article" date="2024" name="G3 (Bethesda)">
        <title>Genome assembly of Hibiscus sabdariffa L. provides insights into metabolisms of medicinal natural products.</title>
        <authorList>
            <person name="Kim T."/>
        </authorList>
    </citation>
    <scope>NUCLEOTIDE SEQUENCE [LARGE SCALE GENOMIC DNA]</scope>
    <source>
        <strain evidence="1">TK-2024</strain>
        <tissue evidence="1">Old leaves</tissue>
    </source>
</reference>
<comment type="caution">
    <text evidence="1">The sequence shown here is derived from an EMBL/GenBank/DDBJ whole genome shotgun (WGS) entry which is preliminary data.</text>
</comment>
<evidence type="ECO:0000313" key="1">
    <source>
        <dbReference type="EMBL" id="KAK8494671.1"/>
    </source>
</evidence>
<gene>
    <name evidence="1" type="ORF">V6N12_037484</name>
</gene>
<keyword evidence="2" id="KW-1185">Reference proteome</keyword>
<dbReference type="SUPFAM" id="SSF53613">
    <property type="entry name" value="Ribokinase-like"/>
    <property type="match status" value="1"/>
</dbReference>
<sequence>MNDRGRFAIDVEAKQNVFDELHLLIDNGHVVLEVDEETISGDGLLTVNSCDIQNGEVMAIERDSRASMVEGTHMLKKPECKVDFFRGRVLRVMNGCNYTAAVGGSLSNSLVTLTRLNYISIGGHALIVAMAGNVSSDPLVGFYMAELHRENVNFHYEFIKDGTT</sequence>
<accession>A0ABR2AN30</accession>
<protein>
    <submittedName>
        <fullName evidence="1">Uncharacterized protein</fullName>
    </submittedName>
</protein>
<name>A0ABR2AN30_9ROSI</name>
<proteinExistence type="predicted"/>
<dbReference type="Proteomes" id="UP001472677">
    <property type="component" value="Unassembled WGS sequence"/>
</dbReference>
<dbReference type="InterPro" id="IPR029056">
    <property type="entry name" value="Ribokinase-like"/>
</dbReference>
<evidence type="ECO:0000313" key="2">
    <source>
        <dbReference type="Proteomes" id="UP001472677"/>
    </source>
</evidence>
<dbReference type="EMBL" id="JBBPBM010000510">
    <property type="protein sequence ID" value="KAK8494671.1"/>
    <property type="molecule type" value="Genomic_DNA"/>
</dbReference>
<organism evidence="1 2">
    <name type="scientific">Hibiscus sabdariffa</name>
    <name type="common">roselle</name>
    <dbReference type="NCBI Taxonomy" id="183260"/>
    <lineage>
        <taxon>Eukaryota</taxon>
        <taxon>Viridiplantae</taxon>
        <taxon>Streptophyta</taxon>
        <taxon>Embryophyta</taxon>
        <taxon>Tracheophyta</taxon>
        <taxon>Spermatophyta</taxon>
        <taxon>Magnoliopsida</taxon>
        <taxon>eudicotyledons</taxon>
        <taxon>Gunneridae</taxon>
        <taxon>Pentapetalae</taxon>
        <taxon>rosids</taxon>
        <taxon>malvids</taxon>
        <taxon>Malvales</taxon>
        <taxon>Malvaceae</taxon>
        <taxon>Malvoideae</taxon>
        <taxon>Hibiscus</taxon>
    </lineage>
</organism>